<evidence type="ECO:0000313" key="1">
    <source>
        <dbReference type="EMBL" id="KAA3484900.1"/>
    </source>
</evidence>
<keyword evidence="2" id="KW-1185">Reference proteome</keyword>
<gene>
    <name evidence="1" type="ORF">EPI10_006954</name>
</gene>
<proteinExistence type="predicted"/>
<name>A0A5B6WSN7_9ROSI</name>
<dbReference type="EMBL" id="SMMG02000002">
    <property type="protein sequence ID" value="KAA3484900.1"/>
    <property type="molecule type" value="Genomic_DNA"/>
</dbReference>
<dbReference type="OrthoDB" id="1000587at2759"/>
<protein>
    <submittedName>
        <fullName evidence="1">Integrase</fullName>
    </submittedName>
</protein>
<evidence type="ECO:0000313" key="2">
    <source>
        <dbReference type="Proteomes" id="UP000325315"/>
    </source>
</evidence>
<dbReference type="Proteomes" id="UP000325315">
    <property type="component" value="Unassembled WGS sequence"/>
</dbReference>
<sequence>MLCNPVLASNTELNLRQRRWFEPLKDYDCVIEYHPGKTNVVVEALSRKHMIDLRAIYARLSLVDDGGLLAKLQLKPTLANEIKAKQPLDVSLLPWIKKVEDKKTNDYRFSDDGVLCFRGRFCLSNIKI</sequence>
<dbReference type="AlphaFoldDB" id="A0A5B6WSN7"/>
<comment type="caution">
    <text evidence="1">The sequence shown here is derived from an EMBL/GenBank/DDBJ whole genome shotgun (WGS) entry which is preliminary data.</text>
</comment>
<organism evidence="1 2">
    <name type="scientific">Gossypium australe</name>
    <dbReference type="NCBI Taxonomy" id="47621"/>
    <lineage>
        <taxon>Eukaryota</taxon>
        <taxon>Viridiplantae</taxon>
        <taxon>Streptophyta</taxon>
        <taxon>Embryophyta</taxon>
        <taxon>Tracheophyta</taxon>
        <taxon>Spermatophyta</taxon>
        <taxon>Magnoliopsida</taxon>
        <taxon>eudicotyledons</taxon>
        <taxon>Gunneridae</taxon>
        <taxon>Pentapetalae</taxon>
        <taxon>rosids</taxon>
        <taxon>malvids</taxon>
        <taxon>Malvales</taxon>
        <taxon>Malvaceae</taxon>
        <taxon>Malvoideae</taxon>
        <taxon>Gossypium</taxon>
    </lineage>
</organism>
<accession>A0A5B6WSN7</accession>
<reference evidence="2" key="1">
    <citation type="journal article" date="2019" name="Plant Biotechnol. J.">
        <title>Genome sequencing of the Australian wild diploid species Gossypium australe highlights disease resistance and delayed gland morphogenesis.</title>
        <authorList>
            <person name="Cai Y."/>
            <person name="Cai X."/>
            <person name="Wang Q."/>
            <person name="Wang P."/>
            <person name="Zhang Y."/>
            <person name="Cai C."/>
            <person name="Xu Y."/>
            <person name="Wang K."/>
            <person name="Zhou Z."/>
            <person name="Wang C."/>
            <person name="Geng S."/>
            <person name="Li B."/>
            <person name="Dong Q."/>
            <person name="Hou Y."/>
            <person name="Wang H."/>
            <person name="Ai P."/>
            <person name="Liu Z."/>
            <person name="Yi F."/>
            <person name="Sun M."/>
            <person name="An G."/>
            <person name="Cheng J."/>
            <person name="Zhang Y."/>
            <person name="Shi Q."/>
            <person name="Xie Y."/>
            <person name="Shi X."/>
            <person name="Chang Y."/>
            <person name="Huang F."/>
            <person name="Chen Y."/>
            <person name="Hong S."/>
            <person name="Mi L."/>
            <person name="Sun Q."/>
            <person name="Zhang L."/>
            <person name="Zhou B."/>
            <person name="Peng R."/>
            <person name="Zhang X."/>
            <person name="Liu F."/>
        </authorList>
    </citation>
    <scope>NUCLEOTIDE SEQUENCE [LARGE SCALE GENOMIC DNA]</scope>
    <source>
        <strain evidence="2">cv. PA1801</strain>
    </source>
</reference>